<feature type="region of interest" description="Disordered" evidence="1">
    <location>
        <begin position="13"/>
        <end position="39"/>
    </location>
</feature>
<reference evidence="2" key="1">
    <citation type="submission" date="2014-05" db="EMBL/GenBank/DDBJ databases">
        <authorList>
            <person name="Chronopoulou M."/>
        </authorList>
    </citation>
    <scope>NUCLEOTIDE SEQUENCE</scope>
    <source>
        <tissue evidence="2">Whole organism</tissue>
    </source>
</reference>
<protein>
    <submittedName>
        <fullName evidence="2">Uncharacterized protein</fullName>
    </submittedName>
</protein>
<evidence type="ECO:0000313" key="2">
    <source>
        <dbReference type="EMBL" id="CDW33898.1"/>
    </source>
</evidence>
<dbReference type="AlphaFoldDB" id="A0A0K2U6P8"/>
<sequence>RIHLVRLFTSNHVGSESDGVSDETTTNQSPTYQLEQKGIPGFAKGPSGEGFLHIWLRIETIIYAGGDFIKKKKLKPVILSES</sequence>
<dbReference type="EMBL" id="HACA01016537">
    <property type="protein sequence ID" value="CDW33898.1"/>
    <property type="molecule type" value="Transcribed_RNA"/>
</dbReference>
<feature type="compositionally biased region" description="Polar residues" evidence="1">
    <location>
        <begin position="22"/>
        <end position="34"/>
    </location>
</feature>
<name>A0A0K2U6P8_LEPSM</name>
<proteinExistence type="predicted"/>
<feature type="non-terminal residue" evidence="2">
    <location>
        <position position="1"/>
    </location>
</feature>
<organism evidence="2">
    <name type="scientific">Lepeophtheirus salmonis</name>
    <name type="common">Salmon louse</name>
    <name type="synonym">Caligus salmonis</name>
    <dbReference type="NCBI Taxonomy" id="72036"/>
    <lineage>
        <taxon>Eukaryota</taxon>
        <taxon>Metazoa</taxon>
        <taxon>Ecdysozoa</taxon>
        <taxon>Arthropoda</taxon>
        <taxon>Crustacea</taxon>
        <taxon>Multicrustacea</taxon>
        <taxon>Hexanauplia</taxon>
        <taxon>Copepoda</taxon>
        <taxon>Siphonostomatoida</taxon>
        <taxon>Caligidae</taxon>
        <taxon>Lepeophtheirus</taxon>
    </lineage>
</organism>
<evidence type="ECO:0000256" key="1">
    <source>
        <dbReference type="SAM" id="MobiDB-lite"/>
    </source>
</evidence>
<feature type="non-terminal residue" evidence="2">
    <location>
        <position position="82"/>
    </location>
</feature>
<accession>A0A0K2U6P8</accession>